<dbReference type="EMBL" id="CP045096">
    <property type="protein sequence ID" value="QFQ98707.1"/>
    <property type="molecule type" value="Genomic_DNA"/>
</dbReference>
<dbReference type="Proteomes" id="UP000327294">
    <property type="component" value="Chromosome"/>
</dbReference>
<dbReference type="KEGG" id="sphv:F9278_23935"/>
<sequence length="320" mass="35908">MTPVLKIPDRVAHWGKDSSPFLHAVHLAALGPSMRPSHQLRYRTITEFPARPASGSQLTARRLNKVPTMFWPAWTIRLTPASGVSHTALQPTLSSALLMIGSRSERDDAAGQLGSATDKVNISRILQVLRDDRCWPDIHRALDRLAGYLDDHNTPIDYERRRNLDYRNLLPHEQWLDIRQRLKIATGGERQWRIARCVLFQRISSLPVEADTPIAPGDTHFRVELGSFPARQTPEIAEELKDVARRFLAGHGIADEPISWQPPLELLEGLDLPGLDPQEVDVRRLHQLVRSGRTSLERVVMTLGSTQGPGECLDRPGLGC</sequence>
<evidence type="ECO:0000313" key="2">
    <source>
        <dbReference type="Proteomes" id="UP000327294"/>
    </source>
</evidence>
<proteinExistence type="predicted"/>
<gene>
    <name evidence="1" type="ORF">F9278_23935</name>
</gene>
<reference evidence="1 2" key="1">
    <citation type="submission" date="2019-10" db="EMBL/GenBank/DDBJ databases">
        <title>Streptomyces sp. strain GY16 isolated from leaves of Broussonetia papyrifera.</title>
        <authorList>
            <person name="Mo P."/>
        </authorList>
    </citation>
    <scope>NUCLEOTIDE SEQUENCE [LARGE SCALE GENOMIC DNA]</scope>
    <source>
        <strain evidence="1 2">GY16</strain>
    </source>
</reference>
<organism evidence="1 2">
    <name type="scientific">Streptomyces phaeolivaceus</name>
    <dbReference type="NCBI Taxonomy" id="2653200"/>
    <lineage>
        <taxon>Bacteria</taxon>
        <taxon>Bacillati</taxon>
        <taxon>Actinomycetota</taxon>
        <taxon>Actinomycetes</taxon>
        <taxon>Kitasatosporales</taxon>
        <taxon>Streptomycetaceae</taxon>
        <taxon>Streptomyces</taxon>
    </lineage>
</organism>
<protein>
    <submittedName>
        <fullName evidence="1">Uncharacterized protein</fullName>
    </submittedName>
</protein>
<evidence type="ECO:0000313" key="1">
    <source>
        <dbReference type="EMBL" id="QFQ98707.1"/>
    </source>
</evidence>
<accession>A0A5P8K7X2</accession>
<name>A0A5P8K7X2_9ACTN</name>
<dbReference type="AlphaFoldDB" id="A0A5P8K7X2"/>
<keyword evidence="2" id="KW-1185">Reference proteome</keyword>
<dbReference type="RefSeq" id="WP_152170157.1">
    <property type="nucleotide sequence ID" value="NZ_CP045096.1"/>
</dbReference>